<gene>
    <name evidence="6" type="ORF">CRU91_04845</name>
</gene>
<dbReference type="InterPro" id="IPR000160">
    <property type="entry name" value="GGDEF_dom"/>
</dbReference>
<keyword evidence="4" id="KW-0812">Transmembrane</keyword>
<evidence type="ECO:0000256" key="4">
    <source>
        <dbReference type="SAM" id="Phobius"/>
    </source>
</evidence>
<comment type="catalytic activity">
    <reaction evidence="2">
        <text>2 GTP = 3',3'-c-di-GMP + 2 diphosphate</text>
        <dbReference type="Rhea" id="RHEA:24898"/>
        <dbReference type="ChEBI" id="CHEBI:33019"/>
        <dbReference type="ChEBI" id="CHEBI:37565"/>
        <dbReference type="ChEBI" id="CHEBI:58805"/>
        <dbReference type="EC" id="2.7.7.65"/>
    </reaction>
</comment>
<dbReference type="Proteomes" id="UP000252669">
    <property type="component" value="Unassembled WGS sequence"/>
</dbReference>
<feature type="transmembrane region" description="Helical" evidence="4">
    <location>
        <begin position="314"/>
        <end position="333"/>
    </location>
</feature>
<dbReference type="InterPro" id="IPR050469">
    <property type="entry name" value="Diguanylate_Cyclase"/>
</dbReference>
<feature type="coiled-coil region" evidence="3">
    <location>
        <begin position="175"/>
        <end position="300"/>
    </location>
</feature>
<dbReference type="NCBIfam" id="TIGR00254">
    <property type="entry name" value="GGDEF"/>
    <property type="match status" value="1"/>
</dbReference>
<dbReference type="SUPFAM" id="SSF55073">
    <property type="entry name" value="Nucleotide cyclase"/>
    <property type="match status" value="1"/>
</dbReference>
<dbReference type="EC" id="2.7.7.65" evidence="1"/>
<dbReference type="AlphaFoldDB" id="A0A366MT46"/>
<dbReference type="SMART" id="SM00267">
    <property type="entry name" value="GGDEF"/>
    <property type="match status" value="1"/>
</dbReference>
<dbReference type="EMBL" id="PDKB01000006">
    <property type="protein sequence ID" value="RBQ29415.1"/>
    <property type="molecule type" value="Genomic_DNA"/>
</dbReference>
<evidence type="ECO:0000259" key="5">
    <source>
        <dbReference type="PROSITE" id="PS50887"/>
    </source>
</evidence>
<dbReference type="InterPro" id="IPR029787">
    <property type="entry name" value="Nucleotide_cyclase"/>
</dbReference>
<evidence type="ECO:0000256" key="2">
    <source>
        <dbReference type="ARBA" id="ARBA00034247"/>
    </source>
</evidence>
<dbReference type="Gene3D" id="3.30.70.270">
    <property type="match status" value="1"/>
</dbReference>
<evidence type="ECO:0000313" key="6">
    <source>
        <dbReference type="EMBL" id="RBQ29415.1"/>
    </source>
</evidence>
<keyword evidence="3" id="KW-0175">Coiled coil</keyword>
<dbReference type="PANTHER" id="PTHR45138">
    <property type="entry name" value="REGULATORY COMPONENTS OF SENSORY TRANSDUCTION SYSTEM"/>
    <property type="match status" value="1"/>
</dbReference>
<dbReference type="Pfam" id="PF13689">
    <property type="entry name" value="DUF4154"/>
    <property type="match status" value="1"/>
</dbReference>
<organism evidence="6 7">
    <name type="scientific">Aliarcobacter vitoriensis</name>
    <dbReference type="NCBI Taxonomy" id="2011099"/>
    <lineage>
        <taxon>Bacteria</taxon>
        <taxon>Pseudomonadati</taxon>
        <taxon>Campylobacterota</taxon>
        <taxon>Epsilonproteobacteria</taxon>
        <taxon>Campylobacterales</taxon>
        <taxon>Arcobacteraceae</taxon>
        <taxon>Aliarcobacter</taxon>
    </lineage>
</organism>
<reference evidence="6 7" key="1">
    <citation type="submission" date="2017-10" db="EMBL/GenBank/DDBJ databases">
        <title>Genomics of the genus Arcobacter.</title>
        <authorList>
            <person name="Perez-Cataluna A."/>
            <person name="Figueras M.J."/>
        </authorList>
    </citation>
    <scope>NUCLEOTIDE SEQUENCE [LARGE SCALE GENOMIC DNA]</scope>
    <source>
        <strain evidence="6 7">CECT 9230</strain>
    </source>
</reference>
<protein>
    <recommendedName>
        <fullName evidence="1">diguanylate cyclase</fullName>
        <ecNumber evidence="1">2.7.7.65</ecNumber>
    </recommendedName>
</protein>
<dbReference type="RefSeq" id="WP_113893946.1">
    <property type="nucleotide sequence ID" value="NZ_JANJGA010000006.1"/>
</dbReference>
<keyword evidence="4" id="KW-1133">Transmembrane helix</keyword>
<keyword evidence="4" id="KW-0472">Membrane</keyword>
<evidence type="ECO:0000256" key="3">
    <source>
        <dbReference type="SAM" id="Coils"/>
    </source>
</evidence>
<name>A0A366MT46_9BACT</name>
<sequence>MKIYISILIFLLSINNTFSDEIKEEQIKVAYVYNFLKNISWKNDENIKSYKLMIVSQNQTLNNMFKMLASRKQLNDKNIEVIIYNNTKVDNIQAIFIDKSSEVEYEKLYYEYEKNNTLLISDNYANKKQVMINLLQNDSKITFEINKANILNRDLTVSPDIILLGGTEIDVAQLYKSSQVQLKEQKETITSLNKNIEDKNKELKEQLKAIDQQKTIISDQIKNIKVQNEQLTLQKKELSQIYTSIEEQKEKLFIAQNEAIKKEKDIKNLINLQLEQEKTFEDAKNNLDLLMKKIDEQNSSILVKEEIITNQKNIIFVFFILLIIILALGLNVLRQNRLLKNLSETDTLSGLYNRRYTLKRLEEEVSRFKRYKTPFSIILLDIDFFKKINDTYGHDKGDFVIKQISEIFKQHTRKTDICARWGGEEFLILASNSDIQSATKLAEILRKVVENSDFGINQKVTISLGVATLSENSDQDVVLKLADELLYKAKSSGRNKVIAA</sequence>
<proteinExistence type="predicted"/>
<dbReference type="PANTHER" id="PTHR45138:SF9">
    <property type="entry name" value="DIGUANYLATE CYCLASE DGCM-RELATED"/>
    <property type="match status" value="1"/>
</dbReference>
<keyword evidence="7" id="KW-1185">Reference proteome</keyword>
<dbReference type="OrthoDB" id="5457582at2"/>
<dbReference type="GO" id="GO:0052621">
    <property type="term" value="F:diguanylate cyclase activity"/>
    <property type="evidence" value="ECO:0007669"/>
    <property type="project" value="UniProtKB-EC"/>
</dbReference>
<dbReference type="CDD" id="cd01949">
    <property type="entry name" value="GGDEF"/>
    <property type="match status" value="1"/>
</dbReference>
<feature type="domain" description="GGDEF" evidence="5">
    <location>
        <begin position="373"/>
        <end position="500"/>
    </location>
</feature>
<evidence type="ECO:0000313" key="7">
    <source>
        <dbReference type="Proteomes" id="UP000252669"/>
    </source>
</evidence>
<dbReference type="FunFam" id="3.30.70.270:FF:000001">
    <property type="entry name" value="Diguanylate cyclase domain protein"/>
    <property type="match status" value="1"/>
</dbReference>
<accession>A0A366MT46</accession>
<dbReference type="InterPro" id="IPR043128">
    <property type="entry name" value="Rev_trsase/Diguanyl_cyclase"/>
</dbReference>
<dbReference type="InterPro" id="IPR025293">
    <property type="entry name" value="YfiR/HmsC-like"/>
</dbReference>
<evidence type="ECO:0000256" key="1">
    <source>
        <dbReference type="ARBA" id="ARBA00012528"/>
    </source>
</evidence>
<dbReference type="PROSITE" id="PS50887">
    <property type="entry name" value="GGDEF"/>
    <property type="match status" value="1"/>
</dbReference>
<comment type="caution">
    <text evidence="6">The sequence shown here is derived from an EMBL/GenBank/DDBJ whole genome shotgun (WGS) entry which is preliminary data.</text>
</comment>
<dbReference type="Pfam" id="PF00990">
    <property type="entry name" value="GGDEF"/>
    <property type="match status" value="1"/>
</dbReference>